<reference evidence="4" key="1">
    <citation type="submission" date="2022-11" db="UniProtKB">
        <authorList>
            <consortium name="WormBaseParasite"/>
        </authorList>
    </citation>
    <scope>IDENTIFICATION</scope>
</reference>
<organism evidence="3 4">
    <name type="scientific">Romanomermis culicivorax</name>
    <name type="common">Nematode worm</name>
    <dbReference type="NCBI Taxonomy" id="13658"/>
    <lineage>
        <taxon>Eukaryota</taxon>
        <taxon>Metazoa</taxon>
        <taxon>Ecdysozoa</taxon>
        <taxon>Nematoda</taxon>
        <taxon>Enoplea</taxon>
        <taxon>Dorylaimia</taxon>
        <taxon>Mermithida</taxon>
        <taxon>Mermithoidea</taxon>
        <taxon>Mermithidae</taxon>
        <taxon>Romanomermis</taxon>
    </lineage>
</organism>
<dbReference type="GO" id="GO:0000978">
    <property type="term" value="F:RNA polymerase II cis-regulatory region sequence-specific DNA binding"/>
    <property type="evidence" value="ECO:0007669"/>
    <property type="project" value="TreeGrafter"/>
</dbReference>
<dbReference type="InterPro" id="IPR007604">
    <property type="entry name" value="CP2"/>
</dbReference>
<accession>A0A915IVW2</accession>
<feature type="domain" description="Grh/CP2 DB" evidence="2">
    <location>
        <begin position="131"/>
        <end position="187"/>
    </location>
</feature>
<dbReference type="AlphaFoldDB" id="A0A915IVW2"/>
<dbReference type="PANTHER" id="PTHR11037">
    <property type="entry name" value="TRANSCRIPTION FACTOR CP2"/>
    <property type="match status" value="1"/>
</dbReference>
<dbReference type="GO" id="GO:0001228">
    <property type="term" value="F:DNA-binding transcription activator activity, RNA polymerase II-specific"/>
    <property type="evidence" value="ECO:0007669"/>
    <property type="project" value="TreeGrafter"/>
</dbReference>
<proteinExistence type="predicted"/>
<keyword evidence="1" id="KW-0539">Nucleus</keyword>
<dbReference type="InterPro" id="IPR040167">
    <property type="entry name" value="TF_CP2-like"/>
</dbReference>
<dbReference type="PANTHER" id="PTHR11037:SF21">
    <property type="entry name" value="GEMINI, ISOFORM C"/>
    <property type="match status" value="1"/>
</dbReference>
<dbReference type="WBParaSite" id="nRc.2.0.1.t17957-RA">
    <property type="protein sequence ID" value="nRc.2.0.1.t17957-RA"/>
    <property type="gene ID" value="nRc.2.0.1.g17957"/>
</dbReference>
<protein>
    <submittedName>
        <fullName evidence="4">Grh/CP2 DB domain-containing protein</fullName>
    </submittedName>
</protein>
<dbReference type="Pfam" id="PF04516">
    <property type="entry name" value="CP2"/>
    <property type="match status" value="1"/>
</dbReference>
<sequence>MNVNLPRLGINAVALPSICTTSGSLETPPVLHENKTPLLRVAVAQSIADDQTPSTVANSIGVIAGQNSMTTGGIPSWPMQDFDNIPVGFDGSLSGLSDLNNTSGYMNDMLELVKRQSMQAASSSSMQATPSNSENYFQFILMAPTSSAVKIQEEPLTYLNQSQSYEIKCKKLNSNEISGLNRLYKVN</sequence>
<dbReference type="Proteomes" id="UP000887565">
    <property type="component" value="Unplaced"/>
</dbReference>
<dbReference type="GO" id="GO:0005634">
    <property type="term" value="C:nucleus"/>
    <property type="evidence" value="ECO:0007669"/>
    <property type="project" value="UniProtKB-SubCell"/>
</dbReference>
<keyword evidence="3" id="KW-1185">Reference proteome</keyword>
<evidence type="ECO:0000313" key="3">
    <source>
        <dbReference type="Proteomes" id="UP000887565"/>
    </source>
</evidence>
<comment type="subcellular location">
    <subcellularLocation>
        <location evidence="1">Nucleus</location>
    </subcellularLocation>
</comment>
<name>A0A915IVW2_ROMCU</name>
<evidence type="ECO:0000256" key="1">
    <source>
        <dbReference type="PROSITE-ProRule" id="PRU01313"/>
    </source>
</evidence>
<evidence type="ECO:0000259" key="2">
    <source>
        <dbReference type="PROSITE" id="PS51968"/>
    </source>
</evidence>
<keyword evidence="1" id="KW-0238">DNA-binding</keyword>
<dbReference type="PROSITE" id="PS51968">
    <property type="entry name" value="GRH_CP2_DB"/>
    <property type="match status" value="1"/>
</dbReference>
<evidence type="ECO:0000313" key="4">
    <source>
        <dbReference type="WBParaSite" id="nRc.2.0.1.t17957-RA"/>
    </source>
</evidence>